<feature type="transmembrane region" description="Helical" evidence="5">
    <location>
        <begin position="270"/>
        <end position="288"/>
    </location>
</feature>
<keyword evidence="9" id="KW-1185">Reference proteome</keyword>
<evidence type="ECO:0000256" key="2">
    <source>
        <dbReference type="ARBA" id="ARBA00022692"/>
    </source>
</evidence>
<dbReference type="Gene3D" id="1.20.58.390">
    <property type="entry name" value="Neurotransmitter-gated ion-channel transmembrane domain"/>
    <property type="match status" value="1"/>
</dbReference>
<keyword evidence="4 5" id="KW-0472">Membrane</keyword>
<feature type="signal peptide" evidence="6">
    <location>
        <begin position="1"/>
        <end position="26"/>
    </location>
</feature>
<dbReference type="InterPro" id="IPR006201">
    <property type="entry name" value="Neur_channel"/>
</dbReference>
<feature type="chain" id="PRO_5042836347" description="Neurotransmitter-gated ion-channel ligand-binding domain-containing protein" evidence="6">
    <location>
        <begin position="27"/>
        <end position="396"/>
    </location>
</feature>
<dbReference type="GO" id="GO:0005230">
    <property type="term" value="F:extracellular ligand-gated monoatomic ion channel activity"/>
    <property type="evidence" value="ECO:0007669"/>
    <property type="project" value="InterPro"/>
</dbReference>
<sequence>MARFARVGSFLFWLCLLWRNATRVVGGDGLSDNDVWRLRNDLLGKGYDPGTRPASHANDTTQIMVHMDLIDGPYLHPDEELFDADIGLCMGWKDLRLRWNETDYGGQKYLRVKTEDIWTPALYMISAWSDVRSSIFSNSMVDVSAIGIVLMCSVASVQSFCNADMTHFPMDRHECLVEYSPILDVEKDVNLTVERVGTKMAGDFEFELVSLDGESTITDYGEYGRYSSVKYRFILQRRNLFQHFTLLLPAVAVVSLSLLALWLPPTSDRRFVVAGVTYLTSLLLLYRADAAAAGSTAVPKISIVLSTSVLVNALTIVLTIVNMNLVRCLPKWKMPALVAKVAGLIATGVPLVCPGPSASSETSTAGSADQSARVVTRALDRLFFVACVLTFIAIIM</sequence>
<proteinExistence type="predicted"/>
<evidence type="ECO:0000313" key="8">
    <source>
        <dbReference type="EMBL" id="KAK8777040.1"/>
    </source>
</evidence>
<dbReference type="GO" id="GO:0004888">
    <property type="term" value="F:transmembrane signaling receptor activity"/>
    <property type="evidence" value="ECO:0007669"/>
    <property type="project" value="InterPro"/>
</dbReference>
<feature type="transmembrane region" description="Helical" evidence="5">
    <location>
        <begin position="337"/>
        <end position="358"/>
    </location>
</feature>
<dbReference type="CDD" id="cd18989">
    <property type="entry name" value="LGIC_ECD_cation"/>
    <property type="match status" value="1"/>
</dbReference>
<feature type="transmembrane region" description="Helical" evidence="5">
    <location>
        <begin position="240"/>
        <end position="263"/>
    </location>
</feature>
<comment type="subcellular location">
    <subcellularLocation>
        <location evidence="1">Membrane</location>
        <topology evidence="1">Multi-pass membrane protein</topology>
    </subcellularLocation>
</comment>
<dbReference type="PRINTS" id="PR00252">
    <property type="entry name" value="NRIONCHANNEL"/>
</dbReference>
<dbReference type="InterPro" id="IPR036734">
    <property type="entry name" value="Neur_chan_lig-bd_sf"/>
</dbReference>
<dbReference type="AlphaFoldDB" id="A0AAQ4EQT9"/>
<dbReference type="PANTHER" id="PTHR18945">
    <property type="entry name" value="NEUROTRANSMITTER GATED ION CHANNEL"/>
    <property type="match status" value="1"/>
</dbReference>
<evidence type="ECO:0000256" key="5">
    <source>
        <dbReference type="SAM" id="Phobius"/>
    </source>
</evidence>
<dbReference type="SUPFAM" id="SSF63712">
    <property type="entry name" value="Nicotinic receptor ligand binding domain-like"/>
    <property type="match status" value="1"/>
</dbReference>
<feature type="transmembrane region" description="Helical" evidence="5">
    <location>
        <begin position="300"/>
        <end position="325"/>
    </location>
</feature>
<dbReference type="InterPro" id="IPR038050">
    <property type="entry name" value="Neuro_actylchol_rec"/>
</dbReference>
<dbReference type="Pfam" id="PF02931">
    <property type="entry name" value="Neur_chan_LBD"/>
    <property type="match status" value="1"/>
</dbReference>
<feature type="domain" description="Neurotransmitter-gated ion-channel ligand-binding" evidence="7">
    <location>
        <begin position="37"/>
        <end position="238"/>
    </location>
</feature>
<dbReference type="SUPFAM" id="SSF90112">
    <property type="entry name" value="Neurotransmitter-gated ion-channel transmembrane pore"/>
    <property type="match status" value="1"/>
</dbReference>
<gene>
    <name evidence="8" type="ORF">V5799_029619</name>
</gene>
<evidence type="ECO:0000313" key="9">
    <source>
        <dbReference type="Proteomes" id="UP001321473"/>
    </source>
</evidence>
<organism evidence="8 9">
    <name type="scientific">Amblyomma americanum</name>
    <name type="common">Lone star tick</name>
    <dbReference type="NCBI Taxonomy" id="6943"/>
    <lineage>
        <taxon>Eukaryota</taxon>
        <taxon>Metazoa</taxon>
        <taxon>Ecdysozoa</taxon>
        <taxon>Arthropoda</taxon>
        <taxon>Chelicerata</taxon>
        <taxon>Arachnida</taxon>
        <taxon>Acari</taxon>
        <taxon>Parasitiformes</taxon>
        <taxon>Ixodida</taxon>
        <taxon>Ixodoidea</taxon>
        <taxon>Ixodidae</taxon>
        <taxon>Amblyomminae</taxon>
        <taxon>Amblyomma</taxon>
    </lineage>
</organism>
<keyword evidence="6" id="KW-0732">Signal</keyword>
<evidence type="ECO:0000256" key="1">
    <source>
        <dbReference type="ARBA" id="ARBA00004141"/>
    </source>
</evidence>
<dbReference type="InterPro" id="IPR006202">
    <property type="entry name" value="Neur_chan_lig-bd"/>
</dbReference>
<dbReference type="Proteomes" id="UP001321473">
    <property type="component" value="Unassembled WGS sequence"/>
</dbReference>
<dbReference type="GO" id="GO:0016020">
    <property type="term" value="C:membrane"/>
    <property type="evidence" value="ECO:0007669"/>
    <property type="project" value="UniProtKB-SubCell"/>
</dbReference>
<evidence type="ECO:0000259" key="7">
    <source>
        <dbReference type="Pfam" id="PF02931"/>
    </source>
</evidence>
<evidence type="ECO:0000256" key="3">
    <source>
        <dbReference type="ARBA" id="ARBA00022989"/>
    </source>
</evidence>
<feature type="transmembrane region" description="Helical" evidence="5">
    <location>
        <begin position="378"/>
        <end position="395"/>
    </location>
</feature>
<accession>A0AAQ4EQT9</accession>
<protein>
    <recommendedName>
        <fullName evidence="7">Neurotransmitter-gated ion-channel ligand-binding domain-containing protein</fullName>
    </recommendedName>
</protein>
<keyword evidence="2 5" id="KW-0812">Transmembrane</keyword>
<evidence type="ECO:0000256" key="6">
    <source>
        <dbReference type="SAM" id="SignalP"/>
    </source>
</evidence>
<keyword evidence="3 5" id="KW-1133">Transmembrane helix</keyword>
<reference evidence="8 9" key="1">
    <citation type="journal article" date="2023" name="Arcadia Sci">
        <title>De novo assembly of a long-read Amblyomma americanum tick genome.</title>
        <authorList>
            <person name="Chou S."/>
            <person name="Poskanzer K.E."/>
            <person name="Rollins M."/>
            <person name="Thuy-Boun P.S."/>
        </authorList>
    </citation>
    <scope>NUCLEOTIDE SEQUENCE [LARGE SCALE GENOMIC DNA]</scope>
    <source>
        <strain evidence="8">F_SG_1</strain>
        <tissue evidence="8">Salivary glands</tissue>
    </source>
</reference>
<dbReference type="EMBL" id="JARKHS020012271">
    <property type="protein sequence ID" value="KAK8777040.1"/>
    <property type="molecule type" value="Genomic_DNA"/>
</dbReference>
<dbReference type="InterPro" id="IPR036719">
    <property type="entry name" value="Neuro-gated_channel_TM_sf"/>
</dbReference>
<dbReference type="Gene3D" id="2.70.170.10">
    <property type="entry name" value="Neurotransmitter-gated ion-channel ligand-binding domain"/>
    <property type="match status" value="1"/>
</dbReference>
<name>A0AAQ4EQT9_AMBAM</name>
<evidence type="ECO:0000256" key="4">
    <source>
        <dbReference type="ARBA" id="ARBA00023136"/>
    </source>
</evidence>
<comment type="caution">
    <text evidence="8">The sequence shown here is derived from an EMBL/GenBank/DDBJ whole genome shotgun (WGS) entry which is preliminary data.</text>
</comment>